<dbReference type="EMBL" id="CM000883">
    <property type="protein sequence ID" value="PNT64330.1"/>
    <property type="molecule type" value="Genomic_DNA"/>
</dbReference>
<gene>
    <name evidence="12" type="ORF">BRADI_4g27666v3</name>
</gene>
<dbReference type="InParanoid" id="A0A2K2CQN2"/>
<dbReference type="InterPro" id="IPR012337">
    <property type="entry name" value="RNaseH-like_sf"/>
</dbReference>
<feature type="domain" description="Reverse transcriptase zinc-binding" evidence="11">
    <location>
        <begin position="107"/>
        <end position="174"/>
    </location>
</feature>
<reference evidence="12 13" key="1">
    <citation type="journal article" date="2010" name="Nature">
        <title>Genome sequencing and analysis of the model grass Brachypodium distachyon.</title>
        <authorList>
            <consortium name="International Brachypodium Initiative"/>
        </authorList>
    </citation>
    <scope>NUCLEOTIDE SEQUENCE [LARGE SCALE GENOMIC DNA]</scope>
    <source>
        <strain evidence="12 13">Bd21</strain>
    </source>
</reference>
<evidence type="ECO:0000256" key="6">
    <source>
        <dbReference type="ARBA" id="ARBA00022737"/>
    </source>
</evidence>
<dbReference type="SUPFAM" id="SSF54236">
    <property type="entry name" value="Ubiquitin-like"/>
    <property type="match status" value="1"/>
</dbReference>
<keyword evidence="5" id="KW-1017">Isopeptide bond</keyword>
<dbReference type="GO" id="GO:0005634">
    <property type="term" value="C:nucleus"/>
    <property type="evidence" value="ECO:0007669"/>
    <property type="project" value="UniProtKB-SubCell"/>
</dbReference>
<comment type="similarity">
    <text evidence="3">Belongs to the ubiquitin family.</text>
</comment>
<evidence type="ECO:0000256" key="9">
    <source>
        <dbReference type="SAM" id="MobiDB-lite"/>
    </source>
</evidence>
<dbReference type="Gene3D" id="3.30.420.10">
    <property type="entry name" value="Ribonuclease H-like superfamily/Ribonuclease H"/>
    <property type="match status" value="1"/>
</dbReference>
<dbReference type="InterPro" id="IPR029071">
    <property type="entry name" value="Ubiquitin-like_domsf"/>
</dbReference>
<accession>A0A2K2CQN2</accession>
<dbReference type="Gene3D" id="3.10.20.90">
    <property type="entry name" value="Phosphatidylinositol 3-kinase Catalytic Subunit, Chain A, domain 1"/>
    <property type="match status" value="1"/>
</dbReference>
<organism evidence="12">
    <name type="scientific">Brachypodium distachyon</name>
    <name type="common">Purple false brome</name>
    <name type="synonym">Trachynia distachya</name>
    <dbReference type="NCBI Taxonomy" id="15368"/>
    <lineage>
        <taxon>Eukaryota</taxon>
        <taxon>Viridiplantae</taxon>
        <taxon>Streptophyta</taxon>
        <taxon>Embryophyta</taxon>
        <taxon>Tracheophyta</taxon>
        <taxon>Spermatophyta</taxon>
        <taxon>Magnoliopsida</taxon>
        <taxon>Liliopsida</taxon>
        <taxon>Poales</taxon>
        <taxon>Poaceae</taxon>
        <taxon>BOP clade</taxon>
        <taxon>Pooideae</taxon>
        <taxon>Stipodae</taxon>
        <taxon>Brachypodieae</taxon>
        <taxon>Brachypodium</taxon>
    </lineage>
</organism>
<evidence type="ECO:0000313" key="13">
    <source>
        <dbReference type="EnsemblPlants" id="PNT64330"/>
    </source>
</evidence>
<evidence type="ECO:0000259" key="10">
    <source>
        <dbReference type="Pfam" id="PF13456"/>
    </source>
</evidence>
<dbReference type="InterPro" id="IPR052929">
    <property type="entry name" value="RNase_H-like_EbsB-rel"/>
</dbReference>
<comment type="subcellular location">
    <subcellularLocation>
        <location evidence="2">Cytoplasm</location>
    </subcellularLocation>
    <subcellularLocation>
        <location evidence="1">Nucleus</location>
    </subcellularLocation>
</comment>
<dbReference type="GO" id="GO:0003676">
    <property type="term" value="F:nucleic acid binding"/>
    <property type="evidence" value="ECO:0007669"/>
    <property type="project" value="InterPro"/>
</dbReference>
<evidence type="ECO:0000256" key="1">
    <source>
        <dbReference type="ARBA" id="ARBA00004123"/>
    </source>
</evidence>
<evidence type="ECO:0000256" key="3">
    <source>
        <dbReference type="ARBA" id="ARBA00008430"/>
    </source>
</evidence>
<evidence type="ECO:0000256" key="8">
    <source>
        <dbReference type="ARBA" id="ARBA00023242"/>
    </source>
</evidence>
<keyword evidence="6" id="KW-0677">Repeat</keyword>
<dbReference type="OrthoDB" id="1906820at2759"/>
<evidence type="ECO:0000256" key="2">
    <source>
        <dbReference type="ARBA" id="ARBA00004496"/>
    </source>
</evidence>
<dbReference type="PANTHER" id="PTHR47074:SF11">
    <property type="entry name" value="REVERSE TRANSCRIPTASE-LIKE PROTEIN"/>
    <property type="match status" value="1"/>
</dbReference>
<dbReference type="SUPFAM" id="SSF53098">
    <property type="entry name" value="Ribonuclease H-like"/>
    <property type="match status" value="1"/>
</dbReference>
<keyword evidence="4" id="KW-0963">Cytoplasm</keyword>
<dbReference type="AlphaFoldDB" id="A0A2K2CQN2"/>
<keyword evidence="7" id="KW-0832">Ubl conjugation</keyword>
<dbReference type="PANTHER" id="PTHR47074">
    <property type="entry name" value="BNAC02G40300D PROTEIN"/>
    <property type="match status" value="1"/>
</dbReference>
<dbReference type="FunFam" id="3.10.20.90:FF:000469">
    <property type="entry name" value="Polyubiquitin-C"/>
    <property type="match status" value="1"/>
</dbReference>
<evidence type="ECO:0008006" key="15">
    <source>
        <dbReference type="Google" id="ProtNLM"/>
    </source>
</evidence>
<evidence type="ECO:0000256" key="7">
    <source>
        <dbReference type="ARBA" id="ARBA00022843"/>
    </source>
</evidence>
<sequence length="525" mass="58838">MKDGKFQTIKEKFLKRCSDWSEKYLSSGGKEVLVKKQWNINLIREIFHPFDADEIVKIRIPQTTSEDVLAWHYEKSGVFSVRSTYRLGLKLKYDLEAKGSSLNPNGRRPLWNMIWECAVPPKIKVFAWKLAKESLAVQVNRHHRFKKVLPICSICGVENEDGFHAAMSCTKAKALRESVRSNWLLRSDSEMCNSGPDWVLMLLSKVAAVCRTHLLFLWWGAWHLRNDIIFAKGDASVTASAQFLFNYADSLQHLGKKIPKPDLKGKAPLGGQSSPPVTKSPSPKTHWSPPETGYFKLNVDASFHQDTGLATWGAINSEKTIVVSAWNSIGSCPNAEMAEAVACLEGLKLALDVGSLPLILESDCLSVISQLKGDPQTLSSLRLIIQDIHRLTTFDPGIRYQYTSQANNGVAHELAKLSSITAGLRNTLTGKTITLEIESSDTIDNVKAKIKGRNDTLPQRLPWKRRPDPWHKSWSTSRQRVLGPTEREVRGPGQQEEPVFCVGGKRKVLMAEEVVQAMKKNTEEI</sequence>
<reference evidence="13" key="3">
    <citation type="submission" date="2018-08" db="UniProtKB">
        <authorList>
            <consortium name="EnsemblPlants"/>
        </authorList>
    </citation>
    <scope>IDENTIFICATION</scope>
    <source>
        <strain evidence="13">cv. Bd21</strain>
    </source>
</reference>
<dbReference type="InterPro" id="IPR026960">
    <property type="entry name" value="RVT-Znf"/>
</dbReference>
<feature type="region of interest" description="Disordered" evidence="9">
    <location>
        <begin position="262"/>
        <end position="287"/>
    </location>
</feature>
<evidence type="ECO:0000313" key="12">
    <source>
        <dbReference type="EMBL" id="PNT64330.1"/>
    </source>
</evidence>
<evidence type="ECO:0000256" key="4">
    <source>
        <dbReference type="ARBA" id="ARBA00022490"/>
    </source>
</evidence>
<dbReference type="InterPro" id="IPR036397">
    <property type="entry name" value="RNaseH_sf"/>
</dbReference>
<name>A0A2K2CQN2_BRADI</name>
<dbReference type="GO" id="GO:0005737">
    <property type="term" value="C:cytoplasm"/>
    <property type="evidence" value="ECO:0007669"/>
    <property type="project" value="UniProtKB-SubCell"/>
</dbReference>
<feature type="region of interest" description="Disordered" evidence="9">
    <location>
        <begin position="467"/>
        <end position="498"/>
    </location>
</feature>
<dbReference type="Gramene" id="PNT64330">
    <property type="protein sequence ID" value="PNT64330"/>
    <property type="gene ID" value="BRADI_4g27666v3"/>
</dbReference>
<keyword evidence="14" id="KW-1185">Reference proteome</keyword>
<evidence type="ECO:0000259" key="11">
    <source>
        <dbReference type="Pfam" id="PF13966"/>
    </source>
</evidence>
<dbReference type="InterPro" id="IPR044730">
    <property type="entry name" value="RNase_H-like_dom_plant"/>
</dbReference>
<dbReference type="Pfam" id="PF13966">
    <property type="entry name" value="zf-RVT"/>
    <property type="match status" value="1"/>
</dbReference>
<feature type="domain" description="RNase H type-1" evidence="10">
    <location>
        <begin position="298"/>
        <end position="417"/>
    </location>
</feature>
<dbReference type="InterPro" id="IPR002156">
    <property type="entry name" value="RNaseH_domain"/>
</dbReference>
<feature type="compositionally biased region" description="Low complexity" evidence="9">
    <location>
        <begin position="273"/>
        <end position="285"/>
    </location>
</feature>
<dbReference type="Pfam" id="PF13456">
    <property type="entry name" value="RVT_3"/>
    <property type="match status" value="1"/>
</dbReference>
<protein>
    <recommendedName>
        <fullName evidence="15">RNase H type-1 domain-containing protein</fullName>
    </recommendedName>
</protein>
<dbReference type="CDD" id="cd06222">
    <property type="entry name" value="RNase_H_like"/>
    <property type="match status" value="1"/>
</dbReference>
<reference evidence="12" key="2">
    <citation type="submission" date="2017-06" db="EMBL/GenBank/DDBJ databases">
        <title>WGS assembly of Brachypodium distachyon.</title>
        <authorList>
            <consortium name="The International Brachypodium Initiative"/>
            <person name="Lucas S."/>
            <person name="Harmon-Smith M."/>
            <person name="Lail K."/>
            <person name="Tice H."/>
            <person name="Grimwood J."/>
            <person name="Bruce D."/>
            <person name="Barry K."/>
            <person name="Shu S."/>
            <person name="Lindquist E."/>
            <person name="Wang M."/>
            <person name="Pitluck S."/>
            <person name="Vogel J.P."/>
            <person name="Garvin D.F."/>
            <person name="Mockler T.C."/>
            <person name="Schmutz J."/>
            <person name="Rokhsar D."/>
            <person name="Bevan M.W."/>
        </authorList>
    </citation>
    <scope>NUCLEOTIDE SEQUENCE</scope>
    <source>
        <strain evidence="12">Bd21</strain>
    </source>
</reference>
<keyword evidence="8" id="KW-0539">Nucleus</keyword>
<evidence type="ECO:0000256" key="5">
    <source>
        <dbReference type="ARBA" id="ARBA00022499"/>
    </source>
</evidence>
<dbReference type="EnsemblPlants" id="PNT64330">
    <property type="protein sequence ID" value="PNT64330"/>
    <property type="gene ID" value="BRADI_4g27666v3"/>
</dbReference>
<proteinExistence type="inferred from homology"/>
<dbReference type="GO" id="GO:0004523">
    <property type="term" value="F:RNA-DNA hybrid ribonuclease activity"/>
    <property type="evidence" value="ECO:0007669"/>
    <property type="project" value="InterPro"/>
</dbReference>
<dbReference type="Proteomes" id="UP000008810">
    <property type="component" value="Chromosome 4"/>
</dbReference>
<evidence type="ECO:0000313" key="14">
    <source>
        <dbReference type="Proteomes" id="UP000008810"/>
    </source>
</evidence>